<dbReference type="RefSeq" id="WP_277191389.1">
    <property type="nucleotide sequence ID" value="NZ_JAROAV010000021.1"/>
</dbReference>
<dbReference type="InterPro" id="IPR053714">
    <property type="entry name" value="Iso_Racemase_Enz_sf"/>
</dbReference>
<keyword evidence="2" id="KW-1185">Reference proteome</keyword>
<evidence type="ECO:0000313" key="1">
    <source>
        <dbReference type="EMBL" id="MDF8263726.1"/>
    </source>
</evidence>
<dbReference type="PANTHER" id="PTHR40267:SF1">
    <property type="entry name" value="BLR3294 PROTEIN"/>
    <property type="match status" value="1"/>
</dbReference>
<dbReference type="Pfam" id="PF17645">
    <property type="entry name" value="Amdase"/>
    <property type="match status" value="1"/>
</dbReference>
<dbReference type="InterPro" id="IPR026286">
    <property type="entry name" value="MaiA/AMDase"/>
</dbReference>
<evidence type="ECO:0000313" key="2">
    <source>
        <dbReference type="Proteomes" id="UP001528912"/>
    </source>
</evidence>
<reference evidence="1 2" key="1">
    <citation type="submission" date="2023-03" db="EMBL/GenBank/DDBJ databases">
        <title>YIM 133296 draft genome.</title>
        <authorList>
            <person name="Xiong L."/>
        </authorList>
    </citation>
    <scope>NUCLEOTIDE SEQUENCE [LARGE SCALE GENOMIC DNA]</scope>
    <source>
        <strain evidence="1 2">YIM 133296</strain>
    </source>
</reference>
<gene>
    <name evidence="1" type="ORF">P4R38_05660</name>
</gene>
<sequence length="248" mass="26963">MPRIGLLYPGHSAEDDYPALETRLRGRVDPPWELPLVHTSVGEDAHRVDALLDLGSRSRLTEGARTLLAEHEPDAVMWACTSGSFVFGWDGAHRQVRDLEQLTGRPCSSTSLAFVDACRFLDARRVSVVASYPEDVARAFVDFLAGDRIEVTALHSNDIVTAAEVGILGRDDVVRLVRGADLSGEPDAVLVPDTAMHTLQWLGDLEDAVGTTVLTANQVTVWKGLDLLDAVVPVDGLGRLFANQEDRT</sequence>
<dbReference type="Proteomes" id="UP001528912">
    <property type="component" value="Unassembled WGS sequence"/>
</dbReference>
<comment type="caution">
    <text evidence="1">The sequence shown here is derived from an EMBL/GenBank/DDBJ whole genome shotgun (WGS) entry which is preliminary data.</text>
</comment>
<name>A0ABT6C8V7_9MICO</name>
<dbReference type="GO" id="GO:0016853">
    <property type="term" value="F:isomerase activity"/>
    <property type="evidence" value="ECO:0007669"/>
    <property type="project" value="UniProtKB-KW"/>
</dbReference>
<organism evidence="1 2">
    <name type="scientific">Luteipulveratus flavus</name>
    <dbReference type="NCBI Taxonomy" id="3031728"/>
    <lineage>
        <taxon>Bacteria</taxon>
        <taxon>Bacillati</taxon>
        <taxon>Actinomycetota</taxon>
        <taxon>Actinomycetes</taxon>
        <taxon>Micrococcales</taxon>
        <taxon>Dermacoccaceae</taxon>
        <taxon>Luteipulveratus</taxon>
    </lineage>
</organism>
<proteinExistence type="predicted"/>
<accession>A0ABT6C8V7</accession>
<dbReference type="PANTHER" id="PTHR40267">
    <property type="entry name" value="BLR3294 PROTEIN"/>
    <property type="match status" value="1"/>
</dbReference>
<protein>
    <submittedName>
        <fullName evidence="1">Maleate cis-trans isomerase</fullName>
    </submittedName>
</protein>
<keyword evidence="1" id="KW-0413">Isomerase</keyword>
<dbReference type="Gene3D" id="3.40.50.12500">
    <property type="match status" value="1"/>
</dbReference>
<dbReference type="EMBL" id="JAROAV010000021">
    <property type="protein sequence ID" value="MDF8263726.1"/>
    <property type="molecule type" value="Genomic_DNA"/>
</dbReference>